<geneLocation type="plastid" evidence="1"/>
<dbReference type="AlphaFoldDB" id="A0A4D6WW38"/>
<organism evidence="1">
    <name type="scientific">Halydictyon mirabile</name>
    <dbReference type="NCBI Taxonomy" id="189652"/>
    <lineage>
        <taxon>Eukaryota</taxon>
        <taxon>Rhodophyta</taxon>
        <taxon>Florideophyceae</taxon>
        <taxon>Rhodymeniophycidae</taxon>
        <taxon>Ceramiales</taxon>
        <taxon>Dasyaceae</taxon>
        <taxon>Halydictyon</taxon>
    </lineage>
</organism>
<reference evidence="1" key="2">
    <citation type="submission" date="2019-04" db="EMBL/GenBank/DDBJ databases">
        <authorList>
            <person name="Pasella M."/>
        </authorList>
    </citation>
    <scope>NUCLEOTIDE SEQUENCE</scope>
    <source>
        <strain evidence="1">25966_7</strain>
    </source>
</reference>
<reference evidence="1" key="1">
    <citation type="journal article" date="2019" name="Mol. Phylogenet. Evol.">
        <title>Morphological evolution and classification of the red algal order Ceramiales inferred using plastid phylogenomics.</title>
        <authorList>
            <person name="Diaz-Tapia P."/>
            <person name="Pasella M.M."/>
            <person name="Verbruggen H."/>
            <person name="Maggs C.A."/>
        </authorList>
    </citation>
    <scope>NUCLEOTIDE SEQUENCE</scope>
    <source>
        <strain evidence="1">25966_7</strain>
    </source>
</reference>
<keyword evidence="1" id="KW-0934">Plastid</keyword>
<dbReference type="EMBL" id="MK814666">
    <property type="protein sequence ID" value="QCI06911.1"/>
    <property type="molecule type" value="Genomic_DNA"/>
</dbReference>
<name>A0A4D6WW38_9FLOR</name>
<accession>A0A4D6WW38</accession>
<proteinExistence type="predicted"/>
<sequence>MLNSIKKIPIKIGRKLIKHLNLNYHKTNIIIVGYKVIQSKYKVPIIELSNYSRIWILNQELLIPLKLNKKQIEK</sequence>
<evidence type="ECO:0000313" key="1">
    <source>
        <dbReference type="EMBL" id="QCI06911.1"/>
    </source>
</evidence>
<protein>
    <submittedName>
        <fullName evidence="1">Cytochrome b6-f complex subunit PetP</fullName>
    </submittedName>
</protein>
<gene>
    <name evidence="1" type="primary">petP</name>
</gene>